<sequence length="175" mass="19423">MPKILLRRVITPDPSAEHTHTIIFLHGRDMGRLKRAQPLQAVPVREMGLPWCKKRYSDHEELQAKGLRESVVNIRNIIKPEARILGGRWGRVILAVIGQGGATSVHTLLNLAVSSDSPRRLGALMAFCCRMPFPGRTLAETRAAVGLVDTDEMPADDEIIRNTPVLLQHIETTIA</sequence>
<dbReference type="PANTHER" id="PTHR10655:SF63">
    <property type="entry name" value="PHOSPHOLIPASE_CARBOXYLESTERASE_THIOESTERASE DOMAIN-CONTAINING PROTEIN"/>
    <property type="match status" value="1"/>
</dbReference>
<dbReference type="Gene3D" id="3.40.50.1820">
    <property type="entry name" value="alpha/beta hydrolase"/>
    <property type="match status" value="1"/>
</dbReference>
<name>A0AAE0WYX3_9PEZI</name>
<proteinExistence type="predicted"/>
<dbReference type="Proteomes" id="UP001270362">
    <property type="component" value="Unassembled WGS sequence"/>
</dbReference>
<evidence type="ECO:0000313" key="1">
    <source>
        <dbReference type="EMBL" id="KAK3681148.1"/>
    </source>
</evidence>
<reference evidence="1" key="1">
    <citation type="journal article" date="2023" name="Mol. Phylogenet. Evol.">
        <title>Genome-scale phylogeny and comparative genomics of the fungal order Sordariales.</title>
        <authorList>
            <person name="Hensen N."/>
            <person name="Bonometti L."/>
            <person name="Westerberg I."/>
            <person name="Brannstrom I.O."/>
            <person name="Guillou S."/>
            <person name="Cros-Aarteil S."/>
            <person name="Calhoun S."/>
            <person name="Haridas S."/>
            <person name="Kuo A."/>
            <person name="Mondo S."/>
            <person name="Pangilinan J."/>
            <person name="Riley R."/>
            <person name="LaButti K."/>
            <person name="Andreopoulos B."/>
            <person name="Lipzen A."/>
            <person name="Chen C."/>
            <person name="Yan M."/>
            <person name="Daum C."/>
            <person name="Ng V."/>
            <person name="Clum A."/>
            <person name="Steindorff A."/>
            <person name="Ohm R.A."/>
            <person name="Martin F."/>
            <person name="Silar P."/>
            <person name="Natvig D.O."/>
            <person name="Lalanne C."/>
            <person name="Gautier V."/>
            <person name="Ament-Velasquez S.L."/>
            <person name="Kruys A."/>
            <person name="Hutchinson M.I."/>
            <person name="Powell A.J."/>
            <person name="Barry K."/>
            <person name="Miller A.N."/>
            <person name="Grigoriev I.V."/>
            <person name="Debuchy R."/>
            <person name="Gladieux P."/>
            <person name="Hiltunen Thoren M."/>
            <person name="Johannesson H."/>
        </authorList>
    </citation>
    <scope>NUCLEOTIDE SEQUENCE</scope>
    <source>
        <strain evidence="1">CBS 314.62</strain>
    </source>
</reference>
<dbReference type="SUPFAM" id="SSF53474">
    <property type="entry name" value="alpha/beta-Hydrolases"/>
    <property type="match status" value="1"/>
</dbReference>
<dbReference type="EMBL" id="JAULSO010000008">
    <property type="protein sequence ID" value="KAK3681148.1"/>
    <property type="molecule type" value="Genomic_DNA"/>
</dbReference>
<dbReference type="GO" id="GO:0005737">
    <property type="term" value="C:cytoplasm"/>
    <property type="evidence" value="ECO:0007669"/>
    <property type="project" value="TreeGrafter"/>
</dbReference>
<dbReference type="InterPro" id="IPR029058">
    <property type="entry name" value="AB_hydrolase_fold"/>
</dbReference>
<dbReference type="InterPro" id="IPR050565">
    <property type="entry name" value="LYPA1-2/EST-like"/>
</dbReference>
<evidence type="ECO:0008006" key="3">
    <source>
        <dbReference type="Google" id="ProtNLM"/>
    </source>
</evidence>
<dbReference type="GO" id="GO:0052689">
    <property type="term" value="F:carboxylic ester hydrolase activity"/>
    <property type="evidence" value="ECO:0007669"/>
    <property type="project" value="TreeGrafter"/>
</dbReference>
<dbReference type="PANTHER" id="PTHR10655">
    <property type="entry name" value="LYSOPHOSPHOLIPASE-RELATED"/>
    <property type="match status" value="1"/>
</dbReference>
<reference evidence="1" key="2">
    <citation type="submission" date="2023-06" db="EMBL/GenBank/DDBJ databases">
        <authorList>
            <consortium name="Lawrence Berkeley National Laboratory"/>
            <person name="Haridas S."/>
            <person name="Hensen N."/>
            <person name="Bonometti L."/>
            <person name="Westerberg I."/>
            <person name="Brannstrom I.O."/>
            <person name="Guillou S."/>
            <person name="Cros-Aarteil S."/>
            <person name="Calhoun S."/>
            <person name="Kuo A."/>
            <person name="Mondo S."/>
            <person name="Pangilinan J."/>
            <person name="Riley R."/>
            <person name="Labutti K."/>
            <person name="Andreopoulos B."/>
            <person name="Lipzen A."/>
            <person name="Chen C."/>
            <person name="Yanf M."/>
            <person name="Daum C."/>
            <person name="Ng V."/>
            <person name="Clum A."/>
            <person name="Steindorff A."/>
            <person name="Ohm R."/>
            <person name="Martin F."/>
            <person name="Silar P."/>
            <person name="Natvig D."/>
            <person name="Lalanne C."/>
            <person name="Gautier V."/>
            <person name="Ament-Velasquez S.L."/>
            <person name="Kruys A."/>
            <person name="Hutchinson M.I."/>
            <person name="Powell A.J."/>
            <person name="Barry K."/>
            <person name="Miller A.N."/>
            <person name="Grigoriev I.V."/>
            <person name="Debuchy R."/>
            <person name="Gladieux P."/>
            <person name="Thoren M.H."/>
            <person name="Johannesson H."/>
        </authorList>
    </citation>
    <scope>NUCLEOTIDE SEQUENCE</scope>
    <source>
        <strain evidence="1">CBS 314.62</strain>
    </source>
</reference>
<dbReference type="AlphaFoldDB" id="A0AAE0WYX3"/>
<accession>A0AAE0WYX3</accession>
<comment type="caution">
    <text evidence="1">The sequence shown here is derived from an EMBL/GenBank/DDBJ whole genome shotgun (WGS) entry which is preliminary data.</text>
</comment>
<keyword evidence="2" id="KW-1185">Reference proteome</keyword>
<gene>
    <name evidence="1" type="ORF">B0T22DRAFT_540446</name>
</gene>
<organism evidence="1 2">
    <name type="scientific">Podospora appendiculata</name>
    <dbReference type="NCBI Taxonomy" id="314037"/>
    <lineage>
        <taxon>Eukaryota</taxon>
        <taxon>Fungi</taxon>
        <taxon>Dikarya</taxon>
        <taxon>Ascomycota</taxon>
        <taxon>Pezizomycotina</taxon>
        <taxon>Sordariomycetes</taxon>
        <taxon>Sordariomycetidae</taxon>
        <taxon>Sordariales</taxon>
        <taxon>Podosporaceae</taxon>
        <taxon>Podospora</taxon>
    </lineage>
</organism>
<dbReference type="GO" id="GO:0008474">
    <property type="term" value="F:palmitoyl-(protein) hydrolase activity"/>
    <property type="evidence" value="ECO:0007669"/>
    <property type="project" value="TreeGrafter"/>
</dbReference>
<protein>
    <recommendedName>
        <fullName evidence="3">Phospholipase/carboxylesterase/thioesterase domain-containing protein</fullName>
    </recommendedName>
</protein>
<evidence type="ECO:0000313" key="2">
    <source>
        <dbReference type="Proteomes" id="UP001270362"/>
    </source>
</evidence>